<organism evidence="2 3">
    <name type="scientific">Mycolicibacterium vaccae ATCC 25954</name>
    <dbReference type="NCBI Taxonomy" id="1194972"/>
    <lineage>
        <taxon>Bacteria</taxon>
        <taxon>Bacillati</taxon>
        <taxon>Actinomycetota</taxon>
        <taxon>Actinomycetes</taxon>
        <taxon>Mycobacteriales</taxon>
        <taxon>Mycobacteriaceae</taxon>
        <taxon>Mycolicibacterium</taxon>
    </lineage>
</organism>
<dbReference type="Gene3D" id="2.40.50.250">
    <property type="entry name" value="bipa protein"/>
    <property type="match status" value="1"/>
</dbReference>
<name>K0UB13_MYCVA</name>
<feature type="domain" description="TypA/BipA C-terminal" evidence="1">
    <location>
        <begin position="2"/>
        <end position="110"/>
    </location>
</feature>
<dbReference type="eggNOG" id="COG1217">
    <property type="taxonomic scope" value="Bacteria"/>
</dbReference>
<sequence length="127" mass="13969">HTGSLVSDRSGTVTPFAMIQLADRGQFFVAPGDDTYEGQVVGINPRAEDLDVNVTREKKLTNMRSSTADVMETLARPLELDLEKAMEFCAADECVEVTPEIVRVRKVELTASLRARAKSRAKQQANS</sequence>
<dbReference type="Proteomes" id="UP000006072">
    <property type="component" value="Unassembled WGS sequence"/>
</dbReference>
<dbReference type="Gene3D" id="3.30.70.870">
    <property type="entry name" value="Elongation Factor G (Translational Gtpase), domain 3"/>
    <property type="match status" value="1"/>
</dbReference>
<dbReference type="EMBL" id="ALQA01000114">
    <property type="protein sequence ID" value="EJZ04497.1"/>
    <property type="molecule type" value="Genomic_DNA"/>
</dbReference>
<accession>K0UB13</accession>
<feature type="non-terminal residue" evidence="2">
    <location>
        <position position="1"/>
    </location>
</feature>
<dbReference type="HOGENOM" id="CLU_1964210_0_0_11"/>
<evidence type="ECO:0000259" key="1">
    <source>
        <dbReference type="Pfam" id="PF21018"/>
    </source>
</evidence>
<dbReference type="InterPro" id="IPR048876">
    <property type="entry name" value="BipA_C"/>
</dbReference>
<dbReference type="PATRIC" id="fig|1194972.3.peg.5660"/>
<evidence type="ECO:0000313" key="2">
    <source>
        <dbReference type="EMBL" id="EJZ04497.1"/>
    </source>
</evidence>
<keyword evidence="3" id="KW-1185">Reference proteome</keyword>
<comment type="caution">
    <text evidence="2">The sequence shown here is derived from an EMBL/GenBank/DDBJ whole genome shotgun (WGS) entry which is preliminary data.</text>
</comment>
<protein>
    <submittedName>
        <fullName evidence="2">GTP-binding protein TypA</fullName>
    </submittedName>
</protein>
<dbReference type="FunFam" id="2.40.50.250:FF:000001">
    <property type="entry name" value="GTP-binding protein TypA"/>
    <property type="match status" value="1"/>
</dbReference>
<dbReference type="Pfam" id="PF21018">
    <property type="entry name" value="BipA_C"/>
    <property type="match status" value="1"/>
</dbReference>
<dbReference type="InterPro" id="IPR042116">
    <property type="entry name" value="TypA/BipA_C"/>
</dbReference>
<proteinExistence type="predicted"/>
<gene>
    <name evidence="2" type="ORF">MVAC_28548</name>
</gene>
<dbReference type="AlphaFoldDB" id="K0UB13"/>
<evidence type="ECO:0000313" key="3">
    <source>
        <dbReference type="Proteomes" id="UP000006072"/>
    </source>
</evidence>
<reference evidence="2 3" key="1">
    <citation type="journal article" date="2012" name="J. Bacteriol.">
        <title>Complete Genome Sequence of Mycobacterium vaccae Type Strain ATCC 25954.</title>
        <authorList>
            <person name="Ho Y.S."/>
            <person name="Adroub S.A."/>
            <person name="Abadi M."/>
            <person name="Al Alwan B."/>
            <person name="Alkhateeb R."/>
            <person name="Gao G."/>
            <person name="Ragab A."/>
            <person name="Ali S."/>
            <person name="van Soolingen D."/>
            <person name="Bitter W."/>
            <person name="Pain A."/>
            <person name="Abdallah A.M."/>
        </authorList>
    </citation>
    <scope>NUCLEOTIDE SEQUENCE [LARGE SCALE GENOMIC DNA]</scope>
    <source>
        <strain evidence="2 3">ATCC 25954</strain>
    </source>
</reference>